<reference evidence="1" key="1">
    <citation type="journal article" date="2023" name="Insect Mol. Biol.">
        <title>Genome sequencing provides insights into the evolution of gene families encoding plant cell wall-degrading enzymes in longhorned beetles.</title>
        <authorList>
            <person name="Shin N.R."/>
            <person name="Okamura Y."/>
            <person name="Kirsch R."/>
            <person name="Pauchet Y."/>
        </authorList>
    </citation>
    <scope>NUCLEOTIDE SEQUENCE</scope>
    <source>
        <strain evidence="1">AMC_N1</strain>
    </source>
</reference>
<comment type="caution">
    <text evidence="1">The sequence shown here is derived from an EMBL/GenBank/DDBJ whole genome shotgun (WGS) entry which is preliminary data.</text>
</comment>
<evidence type="ECO:0000313" key="2">
    <source>
        <dbReference type="Proteomes" id="UP001162162"/>
    </source>
</evidence>
<sequence length="83" mass="9642">MKNISKIPTSSILADSAKTIRKRDIRIATYLLENVLEVLYRYKINIEDGLGDSLDYRLYLDVFPWGQRFAKMQTKIGLLMNAM</sequence>
<evidence type="ECO:0000313" key="1">
    <source>
        <dbReference type="EMBL" id="KAJ8936057.1"/>
    </source>
</evidence>
<accession>A0AAV8XAM2</accession>
<dbReference type="EMBL" id="JAPWTK010000791">
    <property type="protein sequence ID" value="KAJ8936057.1"/>
    <property type="molecule type" value="Genomic_DNA"/>
</dbReference>
<dbReference type="AlphaFoldDB" id="A0AAV8XAM2"/>
<gene>
    <name evidence="1" type="ORF">NQ318_004958</name>
</gene>
<keyword evidence="2" id="KW-1185">Reference proteome</keyword>
<protein>
    <submittedName>
        <fullName evidence="1">Uncharacterized protein</fullName>
    </submittedName>
</protein>
<name>A0AAV8XAM2_9CUCU</name>
<organism evidence="1 2">
    <name type="scientific">Aromia moschata</name>
    <dbReference type="NCBI Taxonomy" id="1265417"/>
    <lineage>
        <taxon>Eukaryota</taxon>
        <taxon>Metazoa</taxon>
        <taxon>Ecdysozoa</taxon>
        <taxon>Arthropoda</taxon>
        <taxon>Hexapoda</taxon>
        <taxon>Insecta</taxon>
        <taxon>Pterygota</taxon>
        <taxon>Neoptera</taxon>
        <taxon>Endopterygota</taxon>
        <taxon>Coleoptera</taxon>
        <taxon>Polyphaga</taxon>
        <taxon>Cucujiformia</taxon>
        <taxon>Chrysomeloidea</taxon>
        <taxon>Cerambycidae</taxon>
        <taxon>Cerambycinae</taxon>
        <taxon>Callichromatini</taxon>
        <taxon>Aromia</taxon>
    </lineage>
</organism>
<proteinExistence type="predicted"/>
<dbReference type="Proteomes" id="UP001162162">
    <property type="component" value="Unassembled WGS sequence"/>
</dbReference>